<feature type="domain" description="CHRD" evidence="1">
    <location>
        <begin position="92"/>
        <end position="240"/>
    </location>
</feature>
<reference evidence="2 3" key="1">
    <citation type="submission" date="2016-10" db="EMBL/GenBank/DDBJ databases">
        <title>The genome sequence of Colletotrichum fioriniae PJ7.</title>
        <authorList>
            <person name="Baroncelli R."/>
        </authorList>
    </citation>
    <scope>NUCLEOTIDE SEQUENCE [LARGE SCALE GENOMIC DNA]</scope>
    <source>
        <strain evidence="2">Col 31</strain>
    </source>
</reference>
<dbReference type="EMBL" id="MLGG01000035">
    <property type="protein sequence ID" value="KAK1453446.1"/>
    <property type="molecule type" value="Genomic_DNA"/>
</dbReference>
<dbReference type="SMART" id="SM00754">
    <property type="entry name" value="CHRD"/>
    <property type="match status" value="1"/>
</dbReference>
<comment type="caution">
    <text evidence="2">The sequence shown here is derived from an EMBL/GenBank/DDBJ whole genome shotgun (WGS) entry which is preliminary data.</text>
</comment>
<name>A0AAI9U813_9PEZI</name>
<evidence type="ECO:0000259" key="1">
    <source>
        <dbReference type="SMART" id="SM00754"/>
    </source>
</evidence>
<gene>
    <name evidence="2" type="ORF">CMEL01_05105</name>
</gene>
<dbReference type="InterPro" id="IPR010895">
    <property type="entry name" value="CHRD"/>
</dbReference>
<evidence type="ECO:0000313" key="2">
    <source>
        <dbReference type="EMBL" id="KAK1453446.1"/>
    </source>
</evidence>
<dbReference type="Proteomes" id="UP001239795">
    <property type="component" value="Unassembled WGS sequence"/>
</dbReference>
<dbReference type="Pfam" id="PF07452">
    <property type="entry name" value="CHRD"/>
    <property type="match status" value="1"/>
</dbReference>
<evidence type="ECO:0000313" key="3">
    <source>
        <dbReference type="Proteomes" id="UP001239795"/>
    </source>
</evidence>
<dbReference type="AlphaFoldDB" id="A0AAI9U813"/>
<proteinExistence type="predicted"/>
<protein>
    <recommendedName>
        <fullName evidence="1">CHRD domain-containing protein</fullName>
    </recommendedName>
</protein>
<sequence length="251" mass="26698">MKVPSLLPGSDLYHIISSSSTSSSIYQSQVYIHPQSLTISHTITMKFAIIPLALATAASAAPIVEEIKHAVGWTKKGGKGSWGSSGPFHFTSTYDVIATPDQVVDNNNTFTGGLAGAIGYFNYGINSKENVICYNITLVNFQGEYQSPARTATHIHQAEKGKAGPPRIAFPNPVAVEGYQNVRRSVGCLTGPFVTGVNATGVDTGSGFKVSQIEENPEGFFTDVHSSLAVPGAVRGQLGDDYKKDCPEDKN</sequence>
<keyword evidence="3" id="KW-1185">Reference proteome</keyword>
<accession>A0AAI9U813</accession>
<organism evidence="2 3">
    <name type="scientific">Colletotrichum melonis</name>
    <dbReference type="NCBI Taxonomy" id="1209925"/>
    <lineage>
        <taxon>Eukaryota</taxon>
        <taxon>Fungi</taxon>
        <taxon>Dikarya</taxon>
        <taxon>Ascomycota</taxon>
        <taxon>Pezizomycotina</taxon>
        <taxon>Sordariomycetes</taxon>
        <taxon>Hypocreomycetidae</taxon>
        <taxon>Glomerellales</taxon>
        <taxon>Glomerellaceae</taxon>
        <taxon>Colletotrichum</taxon>
        <taxon>Colletotrichum acutatum species complex</taxon>
    </lineage>
</organism>